<dbReference type="Proteomes" id="UP000184121">
    <property type="component" value="Unassembled WGS sequence"/>
</dbReference>
<dbReference type="Gene3D" id="2.60.120.260">
    <property type="entry name" value="Galactose-binding domain-like"/>
    <property type="match status" value="1"/>
</dbReference>
<proteinExistence type="predicted"/>
<accession>A0A1M7JKR4</accession>
<dbReference type="OrthoDB" id="832237at2"/>
<organism evidence="1 2">
    <name type="scientific">Flavobacterium saccharophilum</name>
    <dbReference type="NCBI Taxonomy" id="29534"/>
    <lineage>
        <taxon>Bacteria</taxon>
        <taxon>Pseudomonadati</taxon>
        <taxon>Bacteroidota</taxon>
        <taxon>Flavobacteriia</taxon>
        <taxon>Flavobacteriales</taxon>
        <taxon>Flavobacteriaceae</taxon>
        <taxon>Flavobacterium</taxon>
    </lineage>
</organism>
<evidence type="ECO:0008006" key="3">
    <source>
        <dbReference type="Google" id="ProtNLM"/>
    </source>
</evidence>
<sequence length="527" mass="56610">MKANFKIILATLAIIVGLNSCSDIYDTLQLNEANSRIIVSSQMDYGNRIRLGGEETFADVSSGVESRLWTFPEGVVDIAGSDNDVTSTEQNVKATFNVVGKHNVTLKQVFKGDAYTTEGTSASGKEKDTTIIVTVLAPMKVQVKANYVNPDGTVGAELNIANGAKNQVLAGRTIRYSLVTEGEPQDFKWTMEGGDPANSQAITGVLDVRYKKLGTYGLSVAVSSVRPFGEAIAAFTDVLTVVPSTDPVTMDAAQIIDDKGTIALNFSREINESTVKINDFSLSLTTSKGTSIPLSIASAAVDITEGNIVNIKTYGSTLYDDDKILISYTKGSLTTADAVAVSTFTEVPVVFKSENILETKSNYDFGFEKSSSTDWVDLGWGGQWSNYTSSITTAKAHSGTKSISVQMQAKGGMILGYKASGSLVTFPLTAGKTYAMGSWIYVTELGDKLSTPDLRFYINPNTDWGIGPNPGFSANFEVGKWVYTSALVKINTTANYNFMIRGDNGVNSAAIKFYLDDITVSEAKLRP</sequence>
<dbReference type="EMBL" id="FRBY01000005">
    <property type="protein sequence ID" value="SHM53594.1"/>
    <property type="molecule type" value="Genomic_DNA"/>
</dbReference>
<dbReference type="InterPro" id="IPR035986">
    <property type="entry name" value="PKD_dom_sf"/>
</dbReference>
<reference evidence="2" key="1">
    <citation type="submission" date="2016-11" db="EMBL/GenBank/DDBJ databases">
        <authorList>
            <person name="Varghese N."/>
            <person name="Submissions S."/>
        </authorList>
    </citation>
    <scope>NUCLEOTIDE SEQUENCE [LARGE SCALE GENOMIC DNA]</scope>
    <source>
        <strain evidence="2">DSM 1811</strain>
    </source>
</reference>
<name>A0A1M7JKR4_9FLAO</name>
<keyword evidence="2" id="KW-1185">Reference proteome</keyword>
<dbReference type="SUPFAM" id="SSF49299">
    <property type="entry name" value="PKD domain"/>
    <property type="match status" value="1"/>
</dbReference>
<evidence type="ECO:0000313" key="2">
    <source>
        <dbReference type="Proteomes" id="UP000184121"/>
    </source>
</evidence>
<dbReference type="RefSeq" id="WP_072974324.1">
    <property type="nucleotide sequence ID" value="NZ_FRBY01000005.1"/>
</dbReference>
<dbReference type="STRING" id="29534.SAMN05444366_3405"/>
<gene>
    <name evidence="1" type="ORF">SAMN05444366_3405</name>
</gene>
<dbReference type="AlphaFoldDB" id="A0A1M7JKR4"/>
<protein>
    <recommendedName>
        <fullName evidence="3">PKD domain-containing protein</fullName>
    </recommendedName>
</protein>
<evidence type="ECO:0000313" key="1">
    <source>
        <dbReference type="EMBL" id="SHM53594.1"/>
    </source>
</evidence>